<dbReference type="Proteomes" id="UP000294576">
    <property type="component" value="Unassembled WGS sequence"/>
</dbReference>
<organism evidence="1 2">
    <name type="scientific">Rhizobium sullae</name>
    <name type="common">Rhizobium hedysari</name>
    <dbReference type="NCBI Taxonomy" id="50338"/>
    <lineage>
        <taxon>Bacteria</taxon>
        <taxon>Pseudomonadati</taxon>
        <taxon>Pseudomonadota</taxon>
        <taxon>Alphaproteobacteria</taxon>
        <taxon>Hyphomicrobiales</taxon>
        <taxon>Rhizobiaceae</taxon>
        <taxon>Rhizobium/Agrobacterium group</taxon>
        <taxon>Rhizobium</taxon>
    </lineage>
</organism>
<name>A0A4R3PU49_RHISU</name>
<reference evidence="1 2" key="1">
    <citation type="submission" date="2019-03" db="EMBL/GenBank/DDBJ databases">
        <title>Genomic Encyclopedia of Type Strains, Phase IV (KMG-V): Genome sequencing to study the core and pangenomes of soil and plant-associated prokaryotes.</title>
        <authorList>
            <person name="Whitman W."/>
        </authorList>
    </citation>
    <scope>NUCLEOTIDE SEQUENCE [LARGE SCALE GENOMIC DNA]</scope>
    <source>
        <strain evidence="1 2">Hc14</strain>
    </source>
</reference>
<sequence>HSISPYLSQNTKNLIAALHSTPRPPAILEQTLKRGPDEARQRGQFGQDEAQIVTYADEQRIDGVAIVPEKEVPVQPAIGLHMGSMADRRFSSRRMVGVSPRWLPAIITDADPV</sequence>
<evidence type="ECO:0000313" key="1">
    <source>
        <dbReference type="EMBL" id="TCU08353.1"/>
    </source>
</evidence>
<feature type="non-terminal residue" evidence="1">
    <location>
        <position position="1"/>
    </location>
</feature>
<gene>
    <name evidence="1" type="ORF">EV132_1271</name>
</gene>
<dbReference type="EMBL" id="SMBH01000027">
    <property type="protein sequence ID" value="TCU08353.1"/>
    <property type="molecule type" value="Genomic_DNA"/>
</dbReference>
<evidence type="ECO:0000313" key="2">
    <source>
        <dbReference type="Proteomes" id="UP000294576"/>
    </source>
</evidence>
<proteinExistence type="predicted"/>
<dbReference type="AlphaFoldDB" id="A0A4R3PU49"/>
<comment type="caution">
    <text evidence="1">The sequence shown here is derived from an EMBL/GenBank/DDBJ whole genome shotgun (WGS) entry which is preliminary data.</text>
</comment>
<accession>A0A4R3PU49</accession>
<protein>
    <submittedName>
        <fullName evidence="1">Uncharacterized protein</fullName>
    </submittedName>
</protein>